<name>A0A915CG81_PARUN</name>
<dbReference type="Proteomes" id="UP000887569">
    <property type="component" value="Unplaced"/>
</dbReference>
<reference evidence="2" key="1">
    <citation type="submission" date="2022-11" db="UniProtKB">
        <authorList>
            <consortium name="WormBaseParasite"/>
        </authorList>
    </citation>
    <scope>IDENTIFICATION</scope>
</reference>
<keyword evidence="1" id="KW-1185">Reference proteome</keyword>
<evidence type="ECO:0000313" key="2">
    <source>
        <dbReference type="WBParaSite" id="PgR154X_g002_t13"/>
    </source>
</evidence>
<dbReference type="AlphaFoldDB" id="A0A915CG81"/>
<proteinExistence type="predicted"/>
<dbReference type="WBParaSite" id="PgR154X_g002_t13">
    <property type="protein sequence ID" value="PgR154X_g002_t13"/>
    <property type="gene ID" value="PgR154X_g002"/>
</dbReference>
<accession>A0A915CG81</accession>
<sequence>MKILTILLSISVRPSQRKCRERIKRLRHVNPGQVIHSCTALDARVLLTLFPLTTEPLCFCRRLISPLTESLQFRRSLQCLKYVQSTSIISRRFSCTKSWYQRDSGRDEPTDEEFVKQITRVNGLSRFNAIAPKEFPGWCQQPTNQRLDFRSLAAVETGRKDTKNLHVSRIDLPTAKPRHLHSFHSVYI</sequence>
<organism evidence="1 2">
    <name type="scientific">Parascaris univalens</name>
    <name type="common">Nematode worm</name>
    <dbReference type="NCBI Taxonomy" id="6257"/>
    <lineage>
        <taxon>Eukaryota</taxon>
        <taxon>Metazoa</taxon>
        <taxon>Ecdysozoa</taxon>
        <taxon>Nematoda</taxon>
        <taxon>Chromadorea</taxon>
        <taxon>Rhabditida</taxon>
        <taxon>Spirurina</taxon>
        <taxon>Ascaridomorpha</taxon>
        <taxon>Ascaridoidea</taxon>
        <taxon>Ascarididae</taxon>
        <taxon>Parascaris</taxon>
    </lineage>
</organism>
<evidence type="ECO:0000313" key="1">
    <source>
        <dbReference type="Proteomes" id="UP000887569"/>
    </source>
</evidence>
<protein>
    <submittedName>
        <fullName evidence="2">Glycosyltransferase family 92 protein</fullName>
    </submittedName>
</protein>